<dbReference type="GO" id="GO:0005886">
    <property type="term" value="C:plasma membrane"/>
    <property type="evidence" value="ECO:0007669"/>
    <property type="project" value="TreeGrafter"/>
</dbReference>
<evidence type="ECO:0000313" key="2">
    <source>
        <dbReference type="EMBL" id="QGT50697.1"/>
    </source>
</evidence>
<proteinExistence type="predicted"/>
<keyword evidence="1" id="KW-1133">Transmembrane helix</keyword>
<evidence type="ECO:0000256" key="1">
    <source>
        <dbReference type="SAM" id="Phobius"/>
    </source>
</evidence>
<dbReference type="InterPro" id="IPR008523">
    <property type="entry name" value="DUF805"/>
</dbReference>
<accession>A0A650ELK1</accession>
<organism evidence="2">
    <name type="scientific">uncultured Elusimicrobia bacterium</name>
    <dbReference type="NCBI Taxonomy" id="699876"/>
    <lineage>
        <taxon>Bacteria</taxon>
        <taxon>Pseudomonadati</taxon>
        <taxon>Elusimicrobiota</taxon>
        <taxon>Elusimicrobia</taxon>
        <taxon>environmental samples</taxon>
    </lineage>
</organism>
<keyword evidence="1" id="KW-0812">Transmembrane</keyword>
<protein>
    <submittedName>
        <fullName evidence="2">Aminopeptidase</fullName>
    </submittedName>
</protein>
<sequence>MKTAFSYFLQPLRQSFDFTGRANRTQYWLFVLWEIILIILWAVLAITLETQLKNAFGVTAAFSLPLFALAILALIPANIAIRCRRLHDIDMSGWWQLLILVPSLGGLIMLIFMLIPGTKGENRYGLLPKQ</sequence>
<gene>
    <name evidence="2" type="ORF">Elusimicrob1349_1670</name>
</gene>
<reference evidence="2" key="1">
    <citation type="journal article" date="2020" name="J. ISSAAS">
        <title>Lactobacilli and other gastrointestinal microbiota of Peromyscus leucopus, reservoir host for agents of Lyme disease and other zoonoses in North America.</title>
        <authorList>
            <person name="Milovic A."/>
            <person name="Bassam K."/>
            <person name="Shao H."/>
            <person name="Chatzistamou I."/>
            <person name="Tufts D.M."/>
            <person name="Diuk-Wasser M."/>
            <person name="Barbour A.G."/>
        </authorList>
    </citation>
    <scope>NUCLEOTIDE SEQUENCE</scope>
    <source>
        <strain evidence="2">LL30</strain>
    </source>
</reference>
<dbReference type="PANTHER" id="PTHR34980">
    <property type="entry name" value="INNER MEMBRANE PROTEIN-RELATED-RELATED"/>
    <property type="match status" value="1"/>
</dbReference>
<dbReference type="AlphaFoldDB" id="A0A650ELK1"/>
<dbReference type="Pfam" id="PF05656">
    <property type="entry name" value="DUF805"/>
    <property type="match status" value="1"/>
</dbReference>
<keyword evidence="1" id="KW-0472">Membrane</keyword>
<feature type="transmembrane region" description="Helical" evidence="1">
    <location>
        <begin position="27"/>
        <end position="48"/>
    </location>
</feature>
<keyword evidence="2" id="KW-0645">Protease</keyword>
<feature type="transmembrane region" description="Helical" evidence="1">
    <location>
        <begin position="60"/>
        <end position="81"/>
    </location>
</feature>
<dbReference type="GO" id="GO:0004177">
    <property type="term" value="F:aminopeptidase activity"/>
    <property type="evidence" value="ECO:0007669"/>
    <property type="project" value="UniProtKB-KW"/>
</dbReference>
<keyword evidence="2" id="KW-0031">Aminopeptidase</keyword>
<feature type="transmembrane region" description="Helical" evidence="1">
    <location>
        <begin position="93"/>
        <end position="115"/>
    </location>
</feature>
<dbReference type="EMBL" id="MN577571">
    <property type="protein sequence ID" value="QGT50697.1"/>
    <property type="molecule type" value="Genomic_DNA"/>
</dbReference>
<keyword evidence="2" id="KW-0378">Hydrolase</keyword>
<dbReference type="PANTHER" id="PTHR34980:SF2">
    <property type="entry name" value="INNER MEMBRANE PROTEIN YHAH-RELATED"/>
    <property type="match status" value="1"/>
</dbReference>
<name>A0A650ELK1_9BACT</name>